<dbReference type="Proteomes" id="UP000248592">
    <property type="component" value="Chromosome"/>
</dbReference>
<dbReference type="EMBL" id="CP030085">
    <property type="protein sequence ID" value="AWW49136.1"/>
    <property type="molecule type" value="Genomic_DNA"/>
</dbReference>
<dbReference type="AlphaFoldDB" id="A0A2Z4JQX7"/>
<dbReference type="SUPFAM" id="SSF53448">
    <property type="entry name" value="Nucleotide-diphospho-sugar transferases"/>
    <property type="match status" value="1"/>
</dbReference>
<accession>A0A2Z4JQX7</accession>
<proteinExistence type="predicted"/>
<sequence length="262" mass="30480">MRKIILFRISSKGYPKVKVDGINKYDSLKNLQKIFKNWEWICVADNCDDQLLNNLKSQFSFDQLIETQLGNPGSFWKLYETALSFIKDEDIVYFAEDDYLHLPEAPSAIIEGLQYFDYVTLYDHPDKYKNHTGPVNPYTKLTAYSEPTEVVEGETAVWRTSNSTTMTFAVTGKTLKADKDIWSITKTAKKDFDFDNFCVLTKQPTILKSRFIRQIPRKLQFWIKPRRYLGVCIPGLSLHLEQAYLKPSDEKRFLKQLIGTKS</sequence>
<name>A0A2Z4JQX7_9BURK</name>
<dbReference type="InterPro" id="IPR029044">
    <property type="entry name" value="Nucleotide-diphossugar_trans"/>
</dbReference>
<dbReference type="RefSeq" id="WP_112294263.1">
    <property type="nucleotide sequence ID" value="NZ_CBCSBS010000002.1"/>
</dbReference>
<organism evidence="1 2">
    <name type="scientific">Polynucleobacter paneuropaeus</name>
    <dbReference type="NCBI Taxonomy" id="2527775"/>
    <lineage>
        <taxon>Bacteria</taxon>
        <taxon>Pseudomonadati</taxon>
        <taxon>Pseudomonadota</taxon>
        <taxon>Betaproteobacteria</taxon>
        <taxon>Burkholderiales</taxon>
        <taxon>Burkholderiaceae</taxon>
        <taxon>Polynucleobacter</taxon>
    </lineage>
</organism>
<evidence type="ECO:0000313" key="1">
    <source>
        <dbReference type="EMBL" id="AWW49136.1"/>
    </source>
</evidence>
<protein>
    <recommendedName>
        <fullName evidence="3">Glycosyltransferase family 2 protein</fullName>
    </recommendedName>
</protein>
<reference evidence="2" key="1">
    <citation type="submission" date="2018-06" db="EMBL/GenBank/DDBJ databases">
        <title>Description of a new Polynucleobacter species.</title>
        <authorList>
            <person name="Hahn M.W."/>
        </authorList>
    </citation>
    <scope>NUCLEOTIDE SEQUENCE [LARGE SCALE GENOMIC DNA]</scope>
    <source>
        <strain evidence="2">MG-25-Pas1-D2</strain>
    </source>
</reference>
<evidence type="ECO:0000313" key="2">
    <source>
        <dbReference type="Proteomes" id="UP000248592"/>
    </source>
</evidence>
<evidence type="ECO:0008006" key="3">
    <source>
        <dbReference type="Google" id="ProtNLM"/>
    </source>
</evidence>
<gene>
    <name evidence="1" type="ORF">Pas1_01345</name>
</gene>